<evidence type="ECO:0000313" key="1">
    <source>
        <dbReference type="EMBL" id="KAI7805436.1"/>
    </source>
</evidence>
<accession>A0A9W8C111</accession>
<dbReference type="EMBL" id="JAFHDT010000009">
    <property type="protein sequence ID" value="KAI7805436.1"/>
    <property type="molecule type" value="Genomic_DNA"/>
</dbReference>
<reference evidence="1" key="1">
    <citation type="submission" date="2021-02" db="EMBL/GenBank/DDBJ databases">
        <title>Comparative genomics reveals that relaxation of natural selection precedes convergent phenotypic evolution of cavefish.</title>
        <authorList>
            <person name="Peng Z."/>
        </authorList>
    </citation>
    <scope>NUCLEOTIDE SEQUENCE</scope>
    <source>
        <tissue evidence="1">Muscle</tissue>
    </source>
</reference>
<name>A0A9W8C111_TRIRA</name>
<gene>
    <name evidence="1" type="ORF">IRJ41_007684</name>
</gene>
<comment type="caution">
    <text evidence="1">The sequence shown here is derived from an EMBL/GenBank/DDBJ whole genome shotgun (WGS) entry which is preliminary data.</text>
</comment>
<dbReference type="AlphaFoldDB" id="A0A9W8C111"/>
<proteinExistence type="predicted"/>
<evidence type="ECO:0000313" key="2">
    <source>
        <dbReference type="Proteomes" id="UP001059041"/>
    </source>
</evidence>
<sequence>MRGLRAAHESPAGWICGPRALLLPHQLRERERTLSPVHLCVLHYGEGGSGVGCGVDYH</sequence>
<dbReference type="Proteomes" id="UP001059041">
    <property type="component" value="Linkage Group LG9"/>
</dbReference>
<organism evidence="1 2">
    <name type="scientific">Triplophysa rosa</name>
    <name type="common">Cave loach</name>
    <dbReference type="NCBI Taxonomy" id="992332"/>
    <lineage>
        <taxon>Eukaryota</taxon>
        <taxon>Metazoa</taxon>
        <taxon>Chordata</taxon>
        <taxon>Craniata</taxon>
        <taxon>Vertebrata</taxon>
        <taxon>Euteleostomi</taxon>
        <taxon>Actinopterygii</taxon>
        <taxon>Neopterygii</taxon>
        <taxon>Teleostei</taxon>
        <taxon>Ostariophysi</taxon>
        <taxon>Cypriniformes</taxon>
        <taxon>Nemacheilidae</taxon>
        <taxon>Triplophysa</taxon>
    </lineage>
</organism>
<protein>
    <submittedName>
        <fullName evidence="1">Uncharacterized protein</fullName>
    </submittedName>
</protein>
<keyword evidence="2" id="KW-1185">Reference proteome</keyword>